<dbReference type="GO" id="GO:0005765">
    <property type="term" value="C:lysosomal membrane"/>
    <property type="evidence" value="ECO:0007669"/>
    <property type="project" value="TreeGrafter"/>
</dbReference>
<sequence length="269" mass="30319">MVSHTKCNLITSMNPYFLIAISVLTFLHFTTCEQLSTLAPTKPLTLEVVTMKPTSRENGNAKNQMKVADLKSENPTRRPEKKELSSKTSTTQMAPSFSATLYKLESDNSGACILFRVDAVVAFNYSTKNGDILDRELYLPKNAEITGDCSKADDSVLLFKWNTGFVLSWFFSKTPGGERWFVERVELRYDSSDRHFEHIKKPEKLTLSTPRTHGSLLFPTPVGQAYTCDQEISIKLTNKATDTVAILLLRELKVQPFIFKDDFGPGMIQ</sequence>
<evidence type="ECO:0000313" key="11">
    <source>
        <dbReference type="EMBL" id="JAS30745.1"/>
    </source>
</evidence>
<keyword evidence="7" id="KW-0325">Glycoprotein</keyword>
<proteinExistence type="predicted"/>
<comment type="subcellular location">
    <subcellularLocation>
        <location evidence="1">Endosome membrane</location>
        <topology evidence="1">Single-pass type I membrane protein</topology>
    </subcellularLocation>
</comment>
<accession>A0A1B6DYL0</accession>
<evidence type="ECO:0000256" key="4">
    <source>
        <dbReference type="ARBA" id="ARBA00022753"/>
    </source>
</evidence>
<keyword evidence="3" id="KW-0732">Signal</keyword>
<evidence type="ECO:0000256" key="6">
    <source>
        <dbReference type="ARBA" id="ARBA00023136"/>
    </source>
</evidence>
<dbReference type="EMBL" id="GEDC01006553">
    <property type="protein sequence ID" value="JAS30745.1"/>
    <property type="molecule type" value="Transcribed_RNA"/>
</dbReference>
<dbReference type="Gene3D" id="2.40.160.110">
    <property type="match status" value="1"/>
</dbReference>
<dbReference type="PANTHER" id="PTHR11506:SF40">
    <property type="entry name" value="LYSOSOME-ASSOCIATED MEMBRANE GLYCOPROTEIN 5"/>
    <property type="match status" value="1"/>
</dbReference>
<evidence type="ECO:0000256" key="5">
    <source>
        <dbReference type="ARBA" id="ARBA00022989"/>
    </source>
</evidence>
<evidence type="ECO:0000256" key="3">
    <source>
        <dbReference type="ARBA" id="ARBA00022729"/>
    </source>
</evidence>
<dbReference type="InterPro" id="IPR048528">
    <property type="entry name" value="Lamp2-like_luminal"/>
</dbReference>
<keyword evidence="5" id="KW-1133">Transmembrane helix</keyword>
<evidence type="ECO:0000256" key="1">
    <source>
        <dbReference type="ARBA" id="ARBA00004530"/>
    </source>
</evidence>
<keyword evidence="2" id="KW-0812">Transmembrane</keyword>
<evidence type="ECO:0000256" key="2">
    <source>
        <dbReference type="ARBA" id="ARBA00022692"/>
    </source>
</evidence>
<gene>
    <name evidence="10" type="ORF">g.19828</name>
    <name evidence="11" type="ORF">g.19829</name>
</gene>
<dbReference type="PANTHER" id="PTHR11506">
    <property type="entry name" value="LYSOSOME-ASSOCIATED MEMBRANE GLYCOPROTEIN"/>
    <property type="match status" value="1"/>
</dbReference>
<evidence type="ECO:0000256" key="7">
    <source>
        <dbReference type="ARBA" id="ARBA00023180"/>
    </source>
</evidence>
<dbReference type="InterPro" id="IPR002000">
    <property type="entry name" value="Lysosome-assoc_membr_glycop"/>
</dbReference>
<feature type="compositionally biased region" description="Polar residues" evidence="8">
    <location>
        <begin position="52"/>
        <end position="63"/>
    </location>
</feature>
<dbReference type="GO" id="GO:0031902">
    <property type="term" value="C:late endosome membrane"/>
    <property type="evidence" value="ECO:0007669"/>
    <property type="project" value="TreeGrafter"/>
</dbReference>
<reference evidence="11" key="1">
    <citation type="submission" date="2015-12" db="EMBL/GenBank/DDBJ databases">
        <title>De novo transcriptome assembly of four potential Pierce s Disease insect vectors from Arizona vineyards.</title>
        <authorList>
            <person name="Tassone E.E."/>
        </authorList>
    </citation>
    <scope>NUCLEOTIDE SEQUENCE</scope>
</reference>
<feature type="region of interest" description="Disordered" evidence="8">
    <location>
        <begin position="52"/>
        <end position="91"/>
    </location>
</feature>
<protein>
    <recommendedName>
        <fullName evidence="9">Lysosome-associated membrane glycoprotein 2-like luminal domain-containing protein</fullName>
    </recommendedName>
</protein>
<feature type="domain" description="Lysosome-associated membrane glycoprotein 2-like luminal" evidence="9">
    <location>
        <begin position="102"/>
        <end position="258"/>
    </location>
</feature>
<dbReference type="EMBL" id="GEDC01007176">
    <property type="protein sequence ID" value="JAS30122.1"/>
    <property type="molecule type" value="Transcribed_RNA"/>
</dbReference>
<dbReference type="Pfam" id="PF01299">
    <property type="entry name" value="Lamp2-like_luminal"/>
    <property type="match status" value="1"/>
</dbReference>
<evidence type="ECO:0000313" key="10">
    <source>
        <dbReference type="EMBL" id="JAS30122.1"/>
    </source>
</evidence>
<feature type="compositionally biased region" description="Basic and acidic residues" evidence="8">
    <location>
        <begin position="68"/>
        <end position="85"/>
    </location>
</feature>
<organism evidence="11">
    <name type="scientific">Clastoptera arizonana</name>
    <name type="common">Arizona spittle bug</name>
    <dbReference type="NCBI Taxonomy" id="38151"/>
    <lineage>
        <taxon>Eukaryota</taxon>
        <taxon>Metazoa</taxon>
        <taxon>Ecdysozoa</taxon>
        <taxon>Arthropoda</taxon>
        <taxon>Hexapoda</taxon>
        <taxon>Insecta</taxon>
        <taxon>Pterygota</taxon>
        <taxon>Neoptera</taxon>
        <taxon>Paraneoptera</taxon>
        <taxon>Hemiptera</taxon>
        <taxon>Auchenorrhyncha</taxon>
        <taxon>Cercopoidea</taxon>
        <taxon>Clastopteridae</taxon>
        <taxon>Clastoptera</taxon>
    </lineage>
</organism>
<evidence type="ECO:0000256" key="8">
    <source>
        <dbReference type="SAM" id="MobiDB-lite"/>
    </source>
</evidence>
<keyword evidence="4" id="KW-0967">Endosome</keyword>
<keyword evidence="6" id="KW-0472">Membrane</keyword>
<evidence type="ECO:0000259" key="9">
    <source>
        <dbReference type="Pfam" id="PF01299"/>
    </source>
</evidence>
<dbReference type="GO" id="GO:0005886">
    <property type="term" value="C:plasma membrane"/>
    <property type="evidence" value="ECO:0007669"/>
    <property type="project" value="TreeGrafter"/>
</dbReference>
<dbReference type="AlphaFoldDB" id="A0A1B6DYL0"/>
<dbReference type="GO" id="GO:0072594">
    <property type="term" value="P:establishment of protein localization to organelle"/>
    <property type="evidence" value="ECO:0007669"/>
    <property type="project" value="TreeGrafter"/>
</dbReference>
<name>A0A1B6DYL0_9HEMI</name>